<keyword evidence="3" id="KW-1185">Reference proteome</keyword>
<dbReference type="GO" id="GO:0016787">
    <property type="term" value="F:hydrolase activity"/>
    <property type="evidence" value="ECO:0007669"/>
    <property type="project" value="UniProtKB-KW"/>
</dbReference>
<gene>
    <name evidence="2" type="ORF">QRD43_12395</name>
</gene>
<organism evidence="2 3">
    <name type="scientific">Roseateles subflavus</name>
    <dbReference type="NCBI Taxonomy" id="3053353"/>
    <lineage>
        <taxon>Bacteria</taxon>
        <taxon>Pseudomonadati</taxon>
        <taxon>Pseudomonadota</taxon>
        <taxon>Betaproteobacteria</taxon>
        <taxon>Burkholderiales</taxon>
        <taxon>Sphaerotilaceae</taxon>
        <taxon>Roseateles</taxon>
    </lineage>
</organism>
<protein>
    <submittedName>
        <fullName evidence="2">Nucleoside triphosphate hydrolase</fullName>
    </submittedName>
</protein>
<evidence type="ECO:0000256" key="1">
    <source>
        <dbReference type="SAM" id="MobiDB-lite"/>
    </source>
</evidence>
<dbReference type="Proteomes" id="UP001238603">
    <property type="component" value="Unassembled WGS sequence"/>
</dbReference>
<name>A0ABT7LIL4_9BURK</name>
<proteinExistence type="predicted"/>
<dbReference type="RefSeq" id="WP_285982790.1">
    <property type="nucleotide sequence ID" value="NZ_JASVDS010000003.1"/>
</dbReference>
<accession>A0ABT7LIL4</accession>
<sequence length="607" mass="64685">MSNNKILSALFGSHKAAAAPALKVVPPSPSPAELIHPGGGFDVAGYDLNGSYRVLSRKTGQLVTLPGKLDDASLLTKLGAAYCYDNYSAMDPKTRKRVFSSDALADEIRLGCDAFGPAQADTVRGPGLYVDDGKLVINYGKSVYDEAGAAVDTTPTRQRVYVAGESLGFDASTPSASAADVHLVESTFESFGFEQQHGAAVSLGWLASAAMGAVLPHSPSLIVTAERGSGKTTWVDLQTALLGRQAVRRDGVPTVAQVLHAVKDASLAMICDEFEPLKVSKGEMLKLAEVFNSGFTKTPGKGKFSRIIGGKVQYFNAPAGVVLCGIHLPELEPALESRSVRLSMVPKQRAGMTKSPLLDPASGVQPGELGARLRRLLVARWQVMRDARAAVHRMLQDIGHPDRRADTWSPLLAGYIALKHDTVPALRDLAALIAQWGLNVVPQDEHESHGEACLAAMLDRKVVVRVEADGKTAKLYTRVREALQTLVSGDADRNTLAALEKHLAMLGVRALFDRQRETWTLAVASSEHHVGARQLFQGTAWARGTWKAALLTLPGATRGQQRFAGVSVKAVLVPAGIGNPPADAEDDGTPPLRPSSERSAARAECLV</sequence>
<reference evidence="2 3" key="1">
    <citation type="submission" date="2023-06" db="EMBL/GenBank/DDBJ databases">
        <title>Pelomonas sp. APW6 16S ribosomal RNA gene genome sequencing and assembly.</title>
        <authorList>
            <person name="Woo H."/>
        </authorList>
    </citation>
    <scope>NUCLEOTIDE SEQUENCE [LARGE SCALE GENOMIC DNA]</scope>
    <source>
        <strain evidence="2 3">APW6</strain>
    </source>
</reference>
<dbReference type="EMBL" id="JASVDS010000003">
    <property type="protein sequence ID" value="MDL5032706.1"/>
    <property type="molecule type" value="Genomic_DNA"/>
</dbReference>
<feature type="region of interest" description="Disordered" evidence="1">
    <location>
        <begin position="578"/>
        <end position="607"/>
    </location>
</feature>
<evidence type="ECO:0000313" key="2">
    <source>
        <dbReference type="EMBL" id="MDL5032706.1"/>
    </source>
</evidence>
<evidence type="ECO:0000313" key="3">
    <source>
        <dbReference type="Proteomes" id="UP001238603"/>
    </source>
</evidence>
<comment type="caution">
    <text evidence="2">The sequence shown here is derived from an EMBL/GenBank/DDBJ whole genome shotgun (WGS) entry which is preliminary data.</text>
</comment>
<keyword evidence="2" id="KW-0378">Hydrolase</keyword>